<reference evidence="1" key="1">
    <citation type="journal article" date="2014" name="Nat. Genet.">
        <title>Genome and transcriptome of the porcine whipworm Trichuris suis.</title>
        <authorList>
            <person name="Jex A.R."/>
            <person name="Nejsum P."/>
            <person name="Schwarz E.M."/>
            <person name="Hu L."/>
            <person name="Young N.D."/>
            <person name="Hall R.S."/>
            <person name="Korhonen P.K."/>
            <person name="Liao S."/>
            <person name="Thamsborg S."/>
            <person name="Xia J."/>
            <person name="Xu P."/>
            <person name="Wang S."/>
            <person name="Scheerlinck J.P."/>
            <person name="Hofmann A."/>
            <person name="Sternberg P.W."/>
            <person name="Wang J."/>
            <person name="Gasser R.B."/>
        </authorList>
    </citation>
    <scope>NUCLEOTIDE SEQUENCE [LARGE SCALE GENOMIC DNA]</scope>
    <source>
        <strain evidence="1">DCEP-RM93F</strain>
    </source>
</reference>
<name>A0A085N708_9BILA</name>
<dbReference type="Proteomes" id="UP000030758">
    <property type="component" value="Unassembled WGS sequence"/>
</dbReference>
<protein>
    <submittedName>
        <fullName evidence="1">Uncharacterized protein</fullName>
    </submittedName>
</protein>
<dbReference type="EMBL" id="KL367541">
    <property type="protein sequence ID" value="KFD65254.1"/>
    <property type="molecule type" value="Genomic_DNA"/>
</dbReference>
<dbReference type="AlphaFoldDB" id="A0A085N708"/>
<evidence type="ECO:0000313" key="1">
    <source>
        <dbReference type="EMBL" id="KFD65254.1"/>
    </source>
</evidence>
<sequence length="242" mass="26870">MSVSSDSMYNAAGYNVELYPEDHNALEGIAWNRDKRNLIACGPSDVPAQPQGMLSLKEGQSIFALFTHRTTDSDTLAEFSTLVHFIIICIANFILPADHEKDKDDDNDDREDGVVTGSQLFKDTDNQQQLRDHTSIEEEDAQIVENDVSKVDGNLTEVVNSFADAFNGKVVLSAYEFSTMLDIIQQHVFVTTSSAIELVNYLCSNGWMPNDKRLQVISSLGGSKISLAQMMKVTKHFVTIPE</sequence>
<gene>
    <name evidence="1" type="ORF">M514_22532</name>
</gene>
<proteinExistence type="predicted"/>
<organism evidence="1">
    <name type="scientific">Trichuris suis</name>
    <name type="common">pig whipworm</name>
    <dbReference type="NCBI Taxonomy" id="68888"/>
    <lineage>
        <taxon>Eukaryota</taxon>
        <taxon>Metazoa</taxon>
        <taxon>Ecdysozoa</taxon>
        <taxon>Nematoda</taxon>
        <taxon>Enoplea</taxon>
        <taxon>Dorylaimia</taxon>
        <taxon>Trichinellida</taxon>
        <taxon>Trichuridae</taxon>
        <taxon>Trichuris</taxon>
    </lineage>
</organism>
<accession>A0A085N708</accession>